<dbReference type="PANTHER" id="PTHR47958">
    <property type="entry name" value="ATP-DEPENDENT RNA HELICASE DBP3"/>
    <property type="match status" value="1"/>
</dbReference>
<dbReference type="InterPro" id="IPR057479">
    <property type="entry name" value="PRP28/DDX23-like_helical"/>
</dbReference>
<evidence type="ECO:0000259" key="11">
    <source>
        <dbReference type="PROSITE" id="PS51192"/>
    </source>
</evidence>
<evidence type="ECO:0000256" key="7">
    <source>
        <dbReference type="ARBA" id="ARBA00047984"/>
    </source>
</evidence>
<keyword evidence="6" id="KW-0694">RNA-binding</keyword>
<evidence type="ECO:0000256" key="4">
    <source>
        <dbReference type="ARBA" id="ARBA00022806"/>
    </source>
</evidence>
<feature type="short sequence motif" description="Q motif" evidence="8">
    <location>
        <begin position="267"/>
        <end position="295"/>
    </location>
</feature>
<dbReference type="Pfam" id="PF25430">
    <property type="entry name" value="DDX23"/>
    <property type="match status" value="1"/>
</dbReference>
<dbReference type="GO" id="GO:0003724">
    <property type="term" value="F:RNA helicase activity"/>
    <property type="evidence" value="ECO:0007669"/>
    <property type="project" value="UniProtKB-EC"/>
</dbReference>
<feature type="compositionally biased region" description="Basic and acidic residues" evidence="10">
    <location>
        <begin position="64"/>
        <end position="109"/>
    </location>
</feature>
<keyword evidence="5 9" id="KW-0067">ATP-binding</keyword>
<dbReference type="STRING" id="4232.A0A251T5M2"/>
<keyword evidence="3 9" id="KW-0378">Hydrolase</keyword>
<dbReference type="InterPro" id="IPR011545">
    <property type="entry name" value="DEAD/DEAH_box_helicase_dom"/>
</dbReference>
<dbReference type="OMA" id="DWENTKD"/>
<evidence type="ECO:0000256" key="2">
    <source>
        <dbReference type="ARBA" id="ARBA00022741"/>
    </source>
</evidence>
<comment type="catalytic activity">
    <reaction evidence="7">
        <text>ATP + H2O = ADP + phosphate + H(+)</text>
        <dbReference type="Rhea" id="RHEA:13065"/>
        <dbReference type="ChEBI" id="CHEBI:15377"/>
        <dbReference type="ChEBI" id="CHEBI:15378"/>
        <dbReference type="ChEBI" id="CHEBI:30616"/>
        <dbReference type="ChEBI" id="CHEBI:43474"/>
        <dbReference type="ChEBI" id="CHEBI:456216"/>
        <dbReference type="EC" id="3.6.4.13"/>
    </reaction>
</comment>
<keyword evidence="2 9" id="KW-0547">Nucleotide-binding</keyword>
<dbReference type="GO" id="GO:0000398">
    <property type="term" value="P:mRNA splicing, via spliceosome"/>
    <property type="evidence" value="ECO:0000318"/>
    <property type="project" value="GO_Central"/>
</dbReference>
<dbReference type="EMBL" id="CM007901">
    <property type="protein sequence ID" value="OTG06089.1"/>
    <property type="molecule type" value="Genomic_DNA"/>
</dbReference>
<dbReference type="InterPro" id="IPR000629">
    <property type="entry name" value="RNA-helicase_DEAD-box_CS"/>
</dbReference>
<feature type="region of interest" description="Disordered" evidence="10">
    <location>
        <begin position="1"/>
        <end position="109"/>
    </location>
</feature>
<dbReference type="GO" id="GO:0016787">
    <property type="term" value="F:hydrolase activity"/>
    <property type="evidence" value="ECO:0007669"/>
    <property type="project" value="UniProtKB-KW"/>
</dbReference>
<evidence type="ECO:0000313" key="14">
    <source>
        <dbReference type="Proteomes" id="UP000215914"/>
    </source>
</evidence>
<dbReference type="PROSITE" id="PS51195">
    <property type="entry name" value="Q_MOTIF"/>
    <property type="match status" value="1"/>
</dbReference>
<feature type="domain" description="Helicase ATP-binding" evidence="11">
    <location>
        <begin position="296"/>
        <end position="461"/>
    </location>
</feature>
<keyword evidence="14" id="KW-1185">Reference proteome</keyword>
<dbReference type="InParanoid" id="A0A251T5M2"/>
<evidence type="ECO:0000256" key="3">
    <source>
        <dbReference type="ARBA" id="ARBA00022801"/>
    </source>
</evidence>
<dbReference type="Proteomes" id="UP000215914">
    <property type="component" value="Chromosome 12"/>
</dbReference>
<protein>
    <submittedName>
        <fullName evidence="13">Putative helicase superfamily 1/2, ATP-binding domain-containing protein</fullName>
    </submittedName>
</protein>
<keyword evidence="4 9" id="KW-0347">Helicase</keyword>
<dbReference type="GO" id="GO:0005524">
    <property type="term" value="F:ATP binding"/>
    <property type="evidence" value="ECO:0007669"/>
    <property type="project" value="UniProtKB-KW"/>
</dbReference>
<proteinExistence type="inferred from homology"/>
<feature type="domain" description="DEAD-box RNA helicase Q" evidence="12">
    <location>
        <begin position="267"/>
        <end position="295"/>
    </location>
</feature>
<evidence type="ECO:0000256" key="6">
    <source>
        <dbReference type="ARBA" id="ARBA00022884"/>
    </source>
</evidence>
<organism evidence="13 14">
    <name type="scientific">Helianthus annuus</name>
    <name type="common">Common sunflower</name>
    <dbReference type="NCBI Taxonomy" id="4232"/>
    <lineage>
        <taxon>Eukaryota</taxon>
        <taxon>Viridiplantae</taxon>
        <taxon>Streptophyta</taxon>
        <taxon>Embryophyta</taxon>
        <taxon>Tracheophyta</taxon>
        <taxon>Spermatophyta</taxon>
        <taxon>Magnoliopsida</taxon>
        <taxon>eudicotyledons</taxon>
        <taxon>Gunneridae</taxon>
        <taxon>Pentapetalae</taxon>
        <taxon>asterids</taxon>
        <taxon>campanulids</taxon>
        <taxon>Asterales</taxon>
        <taxon>Asteraceae</taxon>
        <taxon>Asteroideae</taxon>
        <taxon>Heliantheae alliance</taxon>
        <taxon>Heliantheae</taxon>
        <taxon>Helianthus</taxon>
    </lineage>
</organism>
<keyword evidence="1" id="KW-0507">mRNA processing</keyword>
<dbReference type="GO" id="GO:0071013">
    <property type="term" value="C:catalytic step 2 spliceosome"/>
    <property type="evidence" value="ECO:0000318"/>
    <property type="project" value="GO_Central"/>
</dbReference>
<evidence type="ECO:0000259" key="12">
    <source>
        <dbReference type="PROSITE" id="PS51195"/>
    </source>
</evidence>
<evidence type="ECO:0000256" key="8">
    <source>
        <dbReference type="PROSITE-ProRule" id="PRU00552"/>
    </source>
</evidence>
<dbReference type="InterPro" id="IPR014001">
    <property type="entry name" value="Helicase_ATP-bd"/>
</dbReference>
<dbReference type="Pfam" id="PF00270">
    <property type="entry name" value="DEAD"/>
    <property type="match status" value="1"/>
</dbReference>
<comment type="similarity">
    <text evidence="9">Belongs to the DEAD box helicase family.</text>
</comment>
<dbReference type="GO" id="GO:0003729">
    <property type="term" value="F:mRNA binding"/>
    <property type="evidence" value="ECO:0000318"/>
    <property type="project" value="GO_Central"/>
</dbReference>
<gene>
    <name evidence="13" type="ORF">HannXRQ_Chr12g0380841</name>
</gene>
<dbReference type="PROSITE" id="PS00039">
    <property type="entry name" value="DEAD_ATP_HELICASE"/>
    <property type="match status" value="1"/>
</dbReference>
<dbReference type="SMART" id="SM00487">
    <property type="entry name" value="DEXDc"/>
    <property type="match status" value="1"/>
</dbReference>
<evidence type="ECO:0000256" key="1">
    <source>
        <dbReference type="ARBA" id="ARBA00022664"/>
    </source>
</evidence>
<feature type="compositionally biased region" description="Basic and acidic residues" evidence="10">
    <location>
        <begin position="1"/>
        <end position="40"/>
    </location>
</feature>
<dbReference type="Gene3D" id="3.40.50.300">
    <property type="entry name" value="P-loop containing nucleotide triphosphate hydrolases"/>
    <property type="match status" value="3"/>
</dbReference>
<reference evidence="14" key="1">
    <citation type="journal article" date="2017" name="Nature">
        <title>The sunflower genome provides insights into oil metabolism, flowering and Asterid evolution.</title>
        <authorList>
            <person name="Badouin H."/>
            <person name="Gouzy J."/>
            <person name="Grassa C.J."/>
            <person name="Murat F."/>
            <person name="Staton S.E."/>
            <person name="Cottret L."/>
            <person name="Lelandais-Briere C."/>
            <person name="Owens G.L."/>
            <person name="Carrere S."/>
            <person name="Mayjonade B."/>
            <person name="Legrand L."/>
            <person name="Gill N."/>
            <person name="Kane N.C."/>
            <person name="Bowers J.E."/>
            <person name="Hubner S."/>
            <person name="Bellec A."/>
            <person name="Berard A."/>
            <person name="Berges H."/>
            <person name="Blanchet N."/>
            <person name="Boniface M.C."/>
            <person name="Brunel D."/>
            <person name="Catrice O."/>
            <person name="Chaidir N."/>
            <person name="Claudel C."/>
            <person name="Donnadieu C."/>
            <person name="Faraut T."/>
            <person name="Fievet G."/>
            <person name="Helmstetter N."/>
            <person name="King M."/>
            <person name="Knapp S.J."/>
            <person name="Lai Z."/>
            <person name="Le Paslier M.C."/>
            <person name="Lippi Y."/>
            <person name="Lorenzon L."/>
            <person name="Mandel J.R."/>
            <person name="Marage G."/>
            <person name="Marchand G."/>
            <person name="Marquand E."/>
            <person name="Bret-Mestries E."/>
            <person name="Morien E."/>
            <person name="Nambeesan S."/>
            <person name="Nguyen T."/>
            <person name="Pegot-Espagnet P."/>
            <person name="Pouilly N."/>
            <person name="Raftis F."/>
            <person name="Sallet E."/>
            <person name="Schiex T."/>
            <person name="Thomas J."/>
            <person name="Vandecasteele C."/>
            <person name="Vares D."/>
            <person name="Vear F."/>
            <person name="Vautrin S."/>
            <person name="Crespi M."/>
            <person name="Mangin B."/>
            <person name="Burke J.M."/>
            <person name="Salse J."/>
            <person name="Munos S."/>
            <person name="Vincourt P."/>
            <person name="Rieseberg L.H."/>
            <person name="Langlade N.B."/>
        </authorList>
    </citation>
    <scope>NUCLEOTIDE SEQUENCE [LARGE SCALE GENOMIC DNA]</scope>
    <source>
        <strain evidence="14">cv. SF193</strain>
    </source>
</reference>
<dbReference type="PROSITE" id="PS51192">
    <property type="entry name" value="HELICASE_ATP_BIND_1"/>
    <property type="match status" value="1"/>
</dbReference>
<evidence type="ECO:0000256" key="9">
    <source>
        <dbReference type="RuleBase" id="RU000492"/>
    </source>
</evidence>
<dbReference type="InterPro" id="IPR014014">
    <property type="entry name" value="RNA_helicase_DEAD_Q_motif"/>
</dbReference>
<evidence type="ECO:0000256" key="10">
    <source>
        <dbReference type="SAM" id="MobiDB-lite"/>
    </source>
</evidence>
<accession>A0A251T5M2</accession>
<sequence>MNRDEFGEKKKPVFLSKAEREQLALKRRQEEFEQQKRRSEQSNPNPSSSNPPPSADDSSRHHRSDRDRRDRDRERDRERDSERRNRDREREEEHKAREKARLEKLAEREREKELEAIKEQYLGSKKPKKRVIKPSEKFRFSFDWENTKDTSRDTNILYQNPHEARLLFGRGFGAGMDRREQKKLAAKNEKELRDEIRKKDGIEERPEEAAAQRLKDEAAEMYDTFDMRVDRHWSEKKFEEMTERDWRIFREDFNISYKGSRIPRPMRSWVESKLSSELLKAVDRAGYKTPSPIQMAAIPLGLQHEENEAEGPYAVVMAPTRELAQQIEEETVKFAHYLGIKVVSIVCGQSIEEQGFKIRQGCEVVIATPGRLIDCLERRYAVLNQCNYVVLDEADRMIDMGFEPQVVGVLDAMPSSNFKPENEDEELDEKRIYRTTYMFSATMPPAVDERLARKYLRNPVVVTIGTAGKATDLITQHVIMVKESEKMPRLQKLLDDLVDKTAIVFINTKKSADFVSKTLEKAGYRVTSF</sequence>
<dbReference type="AlphaFoldDB" id="A0A251T5M2"/>
<dbReference type="CDD" id="cd17945">
    <property type="entry name" value="DEADc_DDX23"/>
    <property type="match status" value="1"/>
</dbReference>
<name>A0A251T5M2_HELAN</name>
<evidence type="ECO:0000313" key="13">
    <source>
        <dbReference type="EMBL" id="OTG06089.1"/>
    </source>
</evidence>
<dbReference type="InterPro" id="IPR027417">
    <property type="entry name" value="P-loop_NTPase"/>
</dbReference>
<dbReference type="SUPFAM" id="SSF52540">
    <property type="entry name" value="P-loop containing nucleoside triphosphate hydrolases"/>
    <property type="match status" value="2"/>
</dbReference>
<evidence type="ECO:0000256" key="5">
    <source>
        <dbReference type="ARBA" id="ARBA00022840"/>
    </source>
</evidence>